<evidence type="ECO:0000313" key="1">
    <source>
        <dbReference type="EMBL" id="KAK2094596.1"/>
    </source>
</evidence>
<name>A0ABQ9UCF1_SAGOE</name>
<evidence type="ECO:0000313" key="2">
    <source>
        <dbReference type="Proteomes" id="UP001266305"/>
    </source>
</evidence>
<accession>A0ABQ9UCF1</accession>
<dbReference type="Proteomes" id="UP001266305">
    <property type="component" value="Unassembled WGS sequence"/>
</dbReference>
<comment type="caution">
    <text evidence="1">The sequence shown here is derived from an EMBL/GenBank/DDBJ whole genome shotgun (WGS) entry which is preliminary data.</text>
</comment>
<sequence>MSRLSTISASAFFGTPLLIELNVVLFDETQGKPAVAVIDNGRGMTSKQLNNWAVYRLSKFTRQGDFER</sequence>
<protein>
    <submittedName>
        <fullName evidence="1">Structural maintenance of chromosomes flexible hinge domain-containing protein 1</fullName>
    </submittedName>
</protein>
<dbReference type="PANTHER" id="PTHR22640:SF2">
    <property type="entry name" value="STRUCTURAL MAINTENANCE OF CHROMOSOMES FLEXIBLE HINGE DOMAIN-CONTAINING PROTEIN 1"/>
    <property type="match status" value="1"/>
</dbReference>
<gene>
    <name evidence="1" type="primary">SMCHD1_1</name>
    <name evidence="1" type="ORF">P7K49_028334</name>
</gene>
<dbReference type="InterPro" id="IPR038892">
    <property type="entry name" value="SMCHD1"/>
</dbReference>
<proteinExistence type="predicted"/>
<dbReference type="EMBL" id="JASSZA010000014">
    <property type="protein sequence ID" value="KAK2094596.1"/>
    <property type="molecule type" value="Genomic_DNA"/>
</dbReference>
<dbReference type="PANTHER" id="PTHR22640">
    <property type="entry name" value="STRUCTURAL MAINTENANCE OF CHROMOSOMES FLEXIBLE HINGE DOMAIN-CONTAINING PROTEIN 1"/>
    <property type="match status" value="1"/>
</dbReference>
<organism evidence="1 2">
    <name type="scientific">Saguinus oedipus</name>
    <name type="common">Cotton-top tamarin</name>
    <name type="synonym">Oedipomidas oedipus</name>
    <dbReference type="NCBI Taxonomy" id="9490"/>
    <lineage>
        <taxon>Eukaryota</taxon>
        <taxon>Metazoa</taxon>
        <taxon>Chordata</taxon>
        <taxon>Craniata</taxon>
        <taxon>Vertebrata</taxon>
        <taxon>Euteleostomi</taxon>
        <taxon>Mammalia</taxon>
        <taxon>Eutheria</taxon>
        <taxon>Euarchontoglires</taxon>
        <taxon>Primates</taxon>
        <taxon>Haplorrhini</taxon>
        <taxon>Platyrrhini</taxon>
        <taxon>Cebidae</taxon>
        <taxon>Callitrichinae</taxon>
        <taxon>Saguinus</taxon>
    </lineage>
</organism>
<reference evidence="1 2" key="1">
    <citation type="submission" date="2023-05" db="EMBL/GenBank/DDBJ databases">
        <title>B98-5 Cell Line De Novo Hybrid Assembly: An Optical Mapping Approach.</title>
        <authorList>
            <person name="Kananen K."/>
            <person name="Auerbach J.A."/>
            <person name="Kautto E."/>
            <person name="Blachly J.S."/>
        </authorList>
    </citation>
    <scope>NUCLEOTIDE SEQUENCE [LARGE SCALE GENOMIC DNA]</scope>
    <source>
        <strain evidence="1">B95-8</strain>
        <tissue evidence="1">Cell line</tissue>
    </source>
</reference>
<keyword evidence="2" id="KW-1185">Reference proteome</keyword>